<comment type="catalytic activity">
    <reaction evidence="14">
        <text>adenosine(2503) in 23S rRNA + 2 reduced [2Fe-2S]-[ferredoxin] + 2 S-adenosyl-L-methionine = 2-methyladenosine(2503) in 23S rRNA + 5'-deoxyadenosine + L-methionine + 2 oxidized [2Fe-2S]-[ferredoxin] + S-adenosyl-L-homocysteine</text>
        <dbReference type="Rhea" id="RHEA:42916"/>
        <dbReference type="Rhea" id="RHEA-COMP:10000"/>
        <dbReference type="Rhea" id="RHEA-COMP:10001"/>
        <dbReference type="Rhea" id="RHEA-COMP:10152"/>
        <dbReference type="Rhea" id="RHEA-COMP:10282"/>
        <dbReference type="ChEBI" id="CHEBI:17319"/>
        <dbReference type="ChEBI" id="CHEBI:33737"/>
        <dbReference type="ChEBI" id="CHEBI:33738"/>
        <dbReference type="ChEBI" id="CHEBI:57844"/>
        <dbReference type="ChEBI" id="CHEBI:57856"/>
        <dbReference type="ChEBI" id="CHEBI:59789"/>
        <dbReference type="ChEBI" id="CHEBI:74411"/>
        <dbReference type="ChEBI" id="CHEBI:74497"/>
        <dbReference type="EC" id="2.1.1.192"/>
    </reaction>
</comment>
<keyword evidence="7 14" id="KW-0808">Transferase</keyword>
<feature type="active site" description="S-methylcysteine intermediate" evidence="14">
    <location>
        <position position="395"/>
    </location>
</feature>
<accession>A0A7X1KMP1</accession>
<dbReference type="Gene3D" id="1.10.150.530">
    <property type="match status" value="1"/>
</dbReference>
<dbReference type="GO" id="GO:0051539">
    <property type="term" value="F:4 iron, 4 sulfur cluster binding"/>
    <property type="evidence" value="ECO:0007669"/>
    <property type="project" value="UniProtKB-UniRule"/>
</dbReference>
<keyword evidence="9 14" id="KW-0819">tRNA processing</keyword>
<dbReference type="PROSITE" id="PS51918">
    <property type="entry name" value="RADICAL_SAM"/>
    <property type="match status" value="1"/>
</dbReference>
<dbReference type="Pfam" id="PF21016">
    <property type="entry name" value="RlmN_N"/>
    <property type="match status" value="1"/>
</dbReference>
<evidence type="ECO:0000256" key="9">
    <source>
        <dbReference type="ARBA" id="ARBA00022694"/>
    </source>
</evidence>
<dbReference type="SFLD" id="SFLDF00275">
    <property type="entry name" value="adenosine_C2_methyltransferase"/>
    <property type="match status" value="1"/>
</dbReference>
<keyword evidence="13 14" id="KW-1015">Disulfide bond</keyword>
<keyword evidence="17" id="KW-1185">Reference proteome</keyword>
<dbReference type="InterPro" id="IPR007197">
    <property type="entry name" value="rSAM"/>
</dbReference>
<keyword evidence="12 14" id="KW-0411">Iron-sulfur</keyword>
<dbReference type="PANTHER" id="PTHR30544:SF5">
    <property type="entry name" value="RADICAL SAM CORE DOMAIN-CONTAINING PROTEIN"/>
    <property type="match status" value="1"/>
</dbReference>
<evidence type="ECO:0000313" key="17">
    <source>
        <dbReference type="Proteomes" id="UP000566813"/>
    </source>
</evidence>
<evidence type="ECO:0000259" key="15">
    <source>
        <dbReference type="PROSITE" id="PS51918"/>
    </source>
</evidence>
<evidence type="ECO:0000256" key="14">
    <source>
        <dbReference type="HAMAP-Rule" id="MF_01849"/>
    </source>
</evidence>
<feature type="binding site" evidence="14">
    <location>
        <position position="142"/>
    </location>
    <ligand>
        <name>[4Fe-4S] cluster</name>
        <dbReference type="ChEBI" id="CHEBI:49883"/>
        <note>4Fe-4S-S-AdoMet</note>
    </ligand>
</feature>
<evidence type="ECO:0000256" key="12">
    <source>
        <dbReference type="ARBA" id="ARBA00023014"/>
    </source>
</evidence>
<evidence type="ECO:0000256" key="2">
    <source>
        <dbReference type="ARBA" id="ARBA00007544"/>
    </source>
</evidence>
<keyword evidence="10 14" id="KW-0479">Metal-binding</keyword>
<dbReference type="Proteomes" id="UP000566813">
    <property type="component" value="Unassembled WGS sequence"/>
</dbReference>
<keyword evidence="8 14" id="KW-0949">S-adenosyl-L-methionine</keyword>
<dbReference type="SFLD" id="SFLDS00029">
    <property type="entry name" value="Radical_SAM"/>
    <property type="match status" value="1"/>
</dbReference>
<evidence type="ECO:0000256" key="6">
    <source>
        <dbReference type="ARBA" id="ARBA00022603"/>
    </source>
</evidence>
<keyword evidence="5 14" id="KW-0698">rRNA processing</keyword>
<dbReference type="Pfam" id="PF04055">
    <property type="entry name" value="Radical_SAM"/>
    <property type="match status" value="1"/>
</dbReference>
<organism evidence="16 17">
    <name type="scientific">Novosphingobium flavum</name>
    <dbReference type="NCBI Taxonomy" id="1778672"/>
    <lineage>
        <taxon>Bacteria</taxon>
        <taxon>Pseudomonadati</taxon>
        <taxon>Pseudomonadota</taxon>
        <taxon>Alphaproteobacteria</taxon>
        <taxon>Sphingomonadales</taxon>
        <taxon>Sphingomonadaceae</taxon>
        <taxon>Novosphingobium</taxon>
    </lineage>
</organism>
<dbReference type="GO" id="GO:0002935">
    <property type="term" value="F:tRNA (adenine(37)-C2)-methyltransferase activity"/>
    <property type="evidence" value="ECO:0007669"/>
    <property type="project" value="UniProtKB-UniRule"/>
</dbReference>
<feature type="binding site" evidence="14">
    <location>
        <begin position="273"/>
        <end position="275"/>
    </location>
    <ligand>
        <name>S-adenosyl-L-methionine</name>
        <dbReference type="ChEBI" id="CHEBI:59789"/>
    </ligand>
</feature>
<evidence type="ECO:0000256" key="5">
    <source>
        <dbReference type="ARBA" id="ARBA00022552"/>
    </source>
</evidence>
<dbReference type="EMBL" id="JACLAW010000010">
    <property type="protein sequence ID" value="MBC2666510.1"/>
    <property type="molecule type" value="Genomic_DNA"/>
</dbReference>
<dbReference type="PIRSF" id="PIRSF006004">
    <property type="entry name" value="CHP00048"/>
    <property type="match status" value="1"/>
</dbReference>
<dbReference type="PANTHER" id="PTHR30544">
    <property type="entry name" value="23S RRNA METHYLTRANSFERASE"/>
    <property type="match status" value="1"/>
</dbReference>
<comment type="cofactor">
    <cofactor evidence="14">
        <name>[4Fe-4S] cluster</name>
        <dbReference type="ChEBI" id="CHEBI:49883"/>
    </cofactor>
    <text evidence="14">Binds 1 [4Fe-4S] cluster. The cluster is coordinated with 3 cysteines and an exchangeable S-adenosyl-L-methionine.</text>
</comment>
<dbReference type="GO" id="GO:0000049">
    <property type="term" value="F:tRNA binding"/>
    <property type="evidence" value="ECO:0007669"/>
    <property type="project" value="UniProtKB-UniRule"/>
</dbReference>
<feature type="binding site" evidence="14">
    <location>
        <begin position="219"/>
        <end position="220"/>
    </location>
    <ligand>
        <name>S-adenosyl-L-methionine</name>
        <dbReference type="ChEBI" id="CHEBI:59789"/>
    </ligand>
</feature>
<feature type="binding site" evidence="14">
    <location>
        <position position="352"/>
    </location>
    <ligand>
        <name>S-adenosyl-L-methionine</name>
        <dbReference type="ChEBI" id="CHEBI:59789"/>
    </ligand>
</feature>
<keyword evidence="3 14" id="KW-0004">4Fe-4S</keyword>
<dbReference type="GO" id="GO:0030488">
    <property type="term" value="P:tRNA methylation"/>
    <property type="evidence" value="ECO:0007669"/>
    <property type="project" value="UniProtKB-UniRule"/>
</dbReference>
<dbReference type="GO" id="GO:0070475">
    <property type="term" value="P:rRNA base methylation"/>
    <property type="evidence" value="ECO:0007669"/>
    <property type="project" value="UniProtKB-UniRule"/>
</dbReference>
<feature type="binding site" evidence="14">
    <location>
        <position position="149"/>
    </location>
    <ligand>
        <name>[4Fe-4S] cluster</name>
        <dbReference type="ChEBI" id="CHEBI:49883"/>
        <note>4Fe-4S-S-AdoMet</note>
    </ligand>
</feature>
<gene>
    <name evidence="14" type="primary">rlmN</name>
    <name evidence="16" type="ORF">H7F51_13360</name>
</gene>
<keyword evidence="11 14" id="KW-0408">Iron</keyword>
<evidence type="ECO:0000256" key="11">
    <source>
        <dbReference type="ARBA" id="ARBA00023004"/>
    </source>
</evidence>
<dbReference type="SUPFAM" id="SSF102114">
    <property type="entry name" value="Radical SAM enzymes"/>
    <property type="match status" value="1"/>
</dbReference>
<proteinExistence type="inferred from homology"/>
<dbReference type="AlphaFoldDB" id="A0A7X1KMP1"/>
<dbReference type="InterPro" id="IPR058240">
    <property type="entry name" value="rSAM_sf"/>
</dbReference>
<dbReference type="InterPro" id="IPR048641">
    <property type="entry name" value="RlmN_N"/>
</dbReference>
<dbReference type="GO" id="GO:0046872">
    <property type="term" value="F:metal ion binding"/>
    <property type="evidence" value="ECO:0007669"/>
    <property type="project" value="UniProtKB-KW"/>
</dbReference>
<evidence type="ECO:0000256" key="3">
    <source>
        <dbReference type="ARBA" id="ARBA00022485"/>
    </source>
</evidence>
<dbReference type="GO" id="GO:0005737">
    <property type="term" value="C:cytoplasm"/>
    <property type="evidence" value="ECO:0007669"/>
    <property type="project" value="UniProtKB-SubCell"/>
</dbReference>
<dbReference type="GO" id="GO:0070040">
    <property type="term" value="F:rRNA (adenine(2503)-C2-)-methyltransferase activity"/>
    <property type="evidence" value="ECO:0007669"/>
    <property type="project" value="UniProtKB-UniRule"/>
</dbReference>
<feature type="active site" description="Proton acceptor" evidence="14">
    <location>
        <position position="122"/>
    </location>
</feature>
<sequence>MADTNLMQIPGHIDPVPVPRDVTPREDGRVDLLGLPRPRIAELFAEAGLDAKAAKLRAKQVFHWLYHRGVTEFEAMTDIAKTMRPWLEQRFVIGRPEIVLAQHSSDGTRKWLLRTADGHEFEMVFIPDADRGTLCVSSQVGCTLNCRFCHTGTMRLVRNLTPGEIVGQVMLARDSLGEWPKGAGDMRLATMAGLDDEEDEGSYSSDGRLLTNIVMMGMGEPLYNFDNVRDALKLVMDGDGLALSKRRITLSTSGVVPMMARCGEEIGVNLAVSLHAVSKDVRDEIVPINRKFGIEELLQACADYPGASNARRITFEYVMLKDKNDSDEDARELVRLIKQYKLPAKVNLIPFNPWPGAIYECSAPERIRRFSEIVFEAGISAPVRTPRGRDIDAACGQLKTAAQKMSRAELDRLADEKQAALG</sequence>
<keyword evidence="6 14" id="KW-0489">Methyltransferase</keyword>
<comment type="subcellular location">
    <subcellularLocation>
        <location evidence="1 14">Cytoplasm</location>
    </subcellularLocation>
</comment>
<comment type="caution">
    <text evidence="14">Lacks conserved residue(s) required for the propagation of feature annotation.</text>
</comment>
<keyword evidence="4 14" id="KW-0963">Cytoplasm</keyword>
<evidence type="ECO:0000313" key="16">
    <source>
        <dbReference type="EMBL" id="MBC2666510.1"/>
    </source>
</evidence>
<evidence type="ECO:0000256" key="4">
    <source>
        <dbReference type="ARBA" id="ARBA00022490"/>
    </source>
</evidence>
<evidence type="ECO:0000256" key="10">
    <source>
        <dbReference type="ARBA" id="ARBA00022723"/>
    </source>
</evidence>
<dbReference type="GO" id="GO:0019843">
    <property type="term" value="F:rRNA binding"/>
    <property type="evidence" value="ECO:0007669"/>
    <property type="project" value="UniProtKB-UniRule"/>
</dbReference>
<comment type="caution">
    <text evidence="16">The sequence shown here is derived from an EMBL/GenBank/DDBJ whole genome shotgun (WGS) entry which is preliminary data.</text>
</comment>
<evidence type="ECO:0000256" key="1">
    <source>
        <dbReference type="ARBA" id="ARBA00004496"/>
    </source>
</evidence>
<dbReference type="InterPro" id="IPR013785">
    <property type="entry name" value="Aldolase_TIM"/>
</dbReference>
<comment type="function">
    <text evidence="14">Specifically methylates position 2 of adenine 2503 in 23S rRNA and position 2 of adenine 37 in tRNAs. m2A2503 modification seems to play a crucial role in the proofreading step occurring at the peptidyl transferase center and thus would serve to optimize ribosomal fidelity.</text>
</comment>
<dbReference type="InterPro" id="IPR004383">
    <property type="entry name" value="rRNA_lsu_MTrfase_RlmN/Cfr"/>
</dbReference>
<comment type="catalytic activity">
    <reaction evidence="14">
        <text>adenosine(37) in tRNA + 2 reduced [2Fe-2S]-[ferredoxin] + 2 S-adenosyl-L-methionine = 2-methyladenosine(37) in tRNA + 5'-deoxyadenosine + L-methionine + 2 oxidized [2Fe-2S]-[ferredoxin] + S-adenosyl-L-homocysteine</text>
        <dbReference type="Rhea" id="RHEA:43332"/>
        <dbReference type="Rhea" id="RHEA-COMP:10000"/>
        <dbReference type="Rhea" id="RHEA-COMP:10001"/>
        <dbReference type="Rhea" id="RHEA-COMP:10162"/>
        <dbReference type="Rhea" id="RHEA-COMP:10485"/>
        <dbReference type="ChEBI" id="CHEBI:17319"/>
        <dbReference type="ChEBI" id="CHEBI:33737"/>
        <dbReference type="ChEBI" id="CHEBI:33738"/>
        <dbReference type="ChEBI" id="CHEBI:57844"/>
        <dbReference type="ChEBI" id="CHEBI:57856"/>
        <dbReference type="ChEBI" id="CHEBI:59789"/>
        <dbReference type="ChEBI" id="CHEBI:74411"/>
        <dbReference type="ChEBI" id="CHEBI:74497"/>
        <dbReference type="EC" id="2.1.1.192"/>
    </reaction>
</comment>
<name>A0A7X1KMP1_9SPHN</name>
<dbReference type="SFLD" id="SFLDG01062">
    <property type="entry name" value="methyltransferase_(Class_A)"/>
    <property type="match status" value="1"/>
</dbReference>
<feature type="binding site" evidence="14">
    <location>
        <position position="251"/>
    </location>
    <ligand>
        <name>S-adenosyl-L-methionine</name>
        <dbReference type="ChEBI" id="CHEBI:59789"/>
    </ligand>
</feature>
<dbReference type="EC" id="2.1.1.192" evidence="14"/>
<comment type="similarity">
    <text evidence="2 14">Belongs to the radical SAM superfamily. RlmN family.</text>
</comment>
<dbReference type="RefSeq" id="WP_185664813.1">
    <property type="nucleotide sequence ID" value="NZ_JACLAW010000010.1"/>
</dbReference>
<reference evidence="16 17" key="1">
    <citation type="submission" date="2020-08" db="EMBL/GenBank/DDBJ databases">
        <title>The genome sequence of type strain Novosphingobium flavum NBRC 111647.</title>
        <authorList>
            <person name="Liu Y."/>
        </authorList>
    </citation>
    <scope>NUCLEOTIDE SEQUENCE [LARGE SCALE GENOMIC DNA]</scope>
    <source>
        <strain evidence="16 17">NBRC 111647</strain>
    </source>
</reference>
<evidence type="ECO:0000256" key="7">
    <source>
        <dbReference type="ARBA" id="ARBA00022679"/>
    </source>
</evidence>
<comment type="miscellaneous">
    <text evidence="14">Reaction proceeds by a ping-pong mechanism involving intermediate methylation of a conserved cysteine residue.</text>
</comment>
<evidence type="ECO:0000256" key="13">
    <source>
        <dbReference type="ARBA" id="ARBA00023157"/>
    </source>
</evidence>
<dbReference type="InterPro" id="IPR040072">
    <property type="entry name" value="Methyltransferase_A"/>
</dbReference>
<feature type="binding site" evidence="14">
    <location>
        <position position="146"/>
    </location>
    <ligand>
        <name>[4Fe-4S] cluster</name>
        <dbReference type="ChEBI" id="CHEBI:49883"/>
        <note>4Fe-4S-S-AdoMet</note>
    </ligand>
</feature>
<dbReference type="HAMAP" id="MF_01849">
    <property type="entry name" value="RNA_methyltr_RlmN"/>
    <property type="match status" value="1"/>
</dbReference>
<dbReference type="InterPro" id="IPR027492">
    <property type="entry name" value="RNA_MTrfase_RlmN"/>
</dbReference>
<evidence type="ECO:0000256" key="8">
    <source>
        <dbReference type="ARBA" id="ARBA00022691"/>
    </source>
</evidence>
<protein>
    <recommendedName>
        <fullName evidence="14">Dual-specificity RNA methyltransferase RlmN</fullName>
        <ecNumber evidence="14">2.1.1.192</ecNumber>
    </recommendedName>
    <alternativeName>
        <fullName evidence="14">23S rRNA (adenine(2503)-C(2))-methyltransferase</fullName>
    </alternativeName>
    <alternativeName>
        <fullName evidence="14">23S rRNA m2A2503 methyltransferase</fullName>
    </alternativeName>
    <alternativeName>
        <fullName evidence="14">Ribosomal RNA large subunit methyltransferase N</fullName>
    </alternativeName>
    <alternativeName>
        <fullName evidence="14">tRNA (adenine(37)-C(2))-methyltransferase</fullName>
    </alternativeName>
    <alternativeName>
        <fullName evidence="14">tRNA m2A37 methyltransferase</fullName>
    </alternativeName>
</protein>
<dbReference type="Gene3D" id="3.20.20.70">
    <property type="entry name" value="Aldolase class I"/>
    <property type="match status" value="1"/>
</dbReference>
<feature type="domain" description="Radical SAM core" evidence="15">
    <location>
        <begin position="128"/>
        <end position="380"/>
    </location>
</feature>